<evidence type="ECO:0000313" key="2">
    <source>
        <dbReference type="EMBL" id="KAG2656207.1"/>
    </source>
</evidence>
<name>A0A8T0XAY2_PANVG</name>
<evidence type="ECO:0000256" key="1">
    <source>
        <dbReference type="SAM" id="Phobius"/>
    </source>
</evidence>
<gene>
    <name evidence="2" type="ORF">PVAP13_1KG068100</name>
</gene>
<protein>
    <submittedName>
        <fullName evidence="2">Uncharacterized protein</fullName>
    </submittedName>
</protein>
<evidence type="ECO:0000313" key="3">
    <source>
        <dbReference type="Proteomes" id="UP000823388"/>
    </source>
</evidence>
<dbReference type="AlphaFoldDB" id="A0A8T0XAY2"/>
<keyword evidence="1" id="KW-0812">Transmembrane</keyword>
<keyword evidence="3" id="KW-1185">Reference proteome</keyword>
<feature type="transmembrane region" description="Helical" evidence="1">
    <location>
        <begin position="70"/>
        <end position="90"/>
    </location>
</feature>
<reference evidence="2" key="1">
    <citation type="submission" date="2020-05" db="EMBL/GenBank/DDBJ databases">
        <title>WGS assembly of Panicum virgatum.</title>
        <authorList>
            <person name="Lovell J.T."/>
            <person name="Jenkins J."/>
            <person name="Shu S."/>
            <person name="Juenger T.E."/>
            <person name="Schmutz J."/>
        </authorList>
    </citation>
    <scope>NUCLEOTIDE SEQUENCE</scope>
    <source>
        <strain evidence="2">AP13</strain>
    </source>
</reference>
<proteinExistence type="predicted"/>
<keyword evidence="1" id="KW-1133">Transmembrane helix</keyword>
<accession>A0A8T0XAY2</accession>
<dbReference type="Proteomes" id="UP000823388">
    <property type="component" value="Chromosome 1K"/>
</dbReference>
<keyword evidence="1" id="KW-0472">Membrane</keyword>
<organism evidence="2 3">
    <name type="scientific">Panicum virgatum</name>
    <name type="common">Blackwell switchgrass</name>
    <dbReference type="NCBI Taxonomy" id="38727"/>
    <lineage>
        <taxon>Eukaryota</taxon>
        <taxon>Viridiplantae</taxon>
        <taxon>Streptophyta</taxon>
        <taxon>Embryophyta</taxon>
        <taxon>Tracheophyta</taxon>
        <taxon>Spermatophyta</taxon>
        <taxon>Magnoliopsida</taxon>
        <taxon>Liliopsida</taxon>
        <taxon>Poales</taxon>
        <taxon>Poaceae</taxon>
        <taxon>PACMAD clade</taxon>
        <taxon>Panicoideae</taxon>
        <taxon>Panicodae</taxon>
        <taxon>Paniceae</taxon>
        <taxon>Panicinae</taxon>
        <taxon>Panicum</taxon>
        <taxon>Panicum sect. Hiantes</taxon>
    </lineage>
</organism>
<comment type="caution">
    <text evidence="2">The sequence shown here is derived from an EMBL/GenBank/DDBJ whole genome shotgun (WGS) entry which is preliminary data.</text>
</comment>
<sequence>MENDAAAVAAYDYDLALEAGEPRQLGFRFRLPRLRLRDPRLSAAAAVALWGVAGLLSTTVPDLAANSEHVLLYFIFLVAGVLLLLLALAAPDLHVADLAAGRLEGWIRAMIFRGAWEMGN</sequence>
<feature type="transmembrane region" description="Helical" evidence="1">
    <location>
        <begin position="41"/>
        <end position="58"/>
    </location>
</feature>
<dbReference type="EMBL" id="CM029037">
    <property type="protein sequence ID" value="KAG2656207.1"/>
    <property type="molecule type" value="Genomic_DNA"/>
</dbReference>